<accession>A0AAV4HEJ4</accession>
<dbReference type="EMBL" id="BMAT01001966">
    <property type="protein sequence ID" value="GFR96251.1"/>
    <property type="molecule type" value="Genomic_DNA"/>
</dbReference>
<sequence length="154" mass="17474">MFVPYTLALAALVAAFTATHIHNTILPGCGWWSDRFLLELLCLAVSPPVPTITTTLSPFYSSKKIEKKSALPASLMLLLLMLMSLILTSFWAFVRRNKHWSGRTKWRGHTGCVVYNTKRERKKKGKQIYMKRQKITRDDADTTVGEKMSTIGLI</sequence>
<keyword evidence="1" id="KW-0812">Transmembrane</keyword>
<comment type="caution">
    <text evidence="2">The sequence shown here is derived from an EMBL/GenBank/DDBJ whole genome shotgun (WGS) entry which is preliminary data.</text>
</comment>
<keyword evidence="1" id="KW-1133">Transmembrane helix</keyword>
<reference evidence="2 3" key="1">
    <citation type="journal article" date="2021" name="Elife">
        <title>Chloroplast acquisition without the gene transfer in kleptoplastic sea slugs, Plakobranchus ocellatus.</title>
        <authorList>
            <person name="Maeda T."/>
            <person name="Takahashi S."/>
            <person name="Yoshida T."/>
            <person name="Shimamura S."/>
            <person name="Takaki Y."/>
            <person name="Nagai Y."/>
            <person name="Toyoda A."/>
            <person name="Suzuki Y."/>
            <person name="Arimoto A."/>
            <person name="Ishii H."/>
            <person name="Satoh N."/>
            <person name="Nishiyama T."/>
            <person name="Hasebe M."/>
            <person name="Maruyama T."/>
            <person name="Minagawa J."/>
            <person name="Obokata J."/>
            <person name="Shigenobu S."/>
        </authorList>
    </citation>
    <scope>NUCLEOTIDE SEQUENCE [LARGE SCALE GENOMIC DNA]</scope>
</reference>
<protein>
    <recommendedName>
        <fullName evidence="4">G-protein coupled receptors family 1 profile domain-containing protein</fullName>
    </recommendedName>
</protein>
<proteinExistence type="predicted"/>
<keyword evidence="1" id="KW-0472">Membrane</keyword>
<evidence type="ECO:0000256" key="1">
    <source>
        <dbReference type="SAM" id="Phobius"/>
    </source>
</evidence>
<dbReference type="AlphaFoldDB" id="A0AAV4HEJ4"/>
<evidence type="ECO:0000313" key="2">
    <source>
        <dbReference type="EMBL" id="GFR96251.1"/>
    </source>
</evidence>
<name>A0AAV4HEJ4_9GAST</name>
<organism evidence="2 3">
    <name type="scientific">Elysia marginata</name>
    <dbReference type="NCBI Taxonomy" id="1093978"/>
    <lineage>
        <taxon>Eukaryota</taxon>
        <taxon>Metazoa</taxon>
        <taxon>Spiralia</taxon>
        <taxon>Lophotrochozoa</taxon>
        <taxon>Mollusca</taxon>
        <taxon>Gastropoda</taxon>
        <taxon>Heterobranchia</taxon>
        <taxon>Euthyneura</taxon>
        <taxon>Panpulmonata</taxon>
        <taxon>Sacoglossa</taxon>
        <taxon>Placobranchoidea</taxon>
        <taxon>Plakobranchidae</taxon>
        <taxon>Elysia</taxon>
    </lineage>
</organism>
<dbReference type="Proteomes" id="UP000762676">
    <property type="component" value="Unassembled WGS sequence"/>
</dbReference>
<feature type="transmembrane region" description="Helical" evidence="1">
    <location>
        <begin position="70"/>
        <end position="94"/>
    </location>
</feature>
<evidence type="ECO:0008006" key="4">
    <source>
        <dbReference type="Google" id="ProtNLM"/>
    </source>
</evidence>
<keyword evidence="3" id="KW-1185">Reference proteome</keyword>
<gene>
    <name evidence="2" type="ORF">ElyMa_000963600</name>
</gene>
<evidence type="ECO:0000313" key="3">
    <source>
        <dbReference type="Proteomes" id="UP000762676"/>
    </source>
</evidence>